<dbReference type="SUPFAM" id="SSF63829">
    <property type="entry name" value="Calcium-dependent phosphotriesterase"/>
    <property type="match status" value="1"/>
</dbReference>
<dbReference type="InterPro" id="IPR015943">
    <property type="entry name" value="WD40/YVTN_repeat-like_dom_sf"/>
</dbReference>
<protein>
    <submittedName>
        <fullName evidence="2">Uncharacterized protein</fullName>
    </submittedName>
</protein>
<proteinExistence type="predicted"/>
<dbReference type="Gene3D" id="2.60.40.4070">
    <property type="match status" value="1"/>
</dbReference>
<dbReference type="Proteomes" id="UP001261624">
    <property type="component" value="Unassembled WGS sequence"/>
</dbReference>
<gene>
    <name evidence="2" type="ORF">RM549_03465</name>
</gene>
<evidence type="ECO:0000256" key="1">
    <source>
        <dbReference type="SAM" id="MobiDB-lite"/>
    </source>
</evidence>
<comment type="caution">
    <text evidence="2">The sequence shown here is derived from an EMBL/GenBank/DDBJ whole genome shotgun (WGS) entry which is preliminary data.</text>
</comment>
<organism evidence="2 3">
    <name type="scientific">Autumnicola patrickiae</name>
    <dbReference type="NCBI Taxonomy" id="3075591"/>
    <lineage>
        <taxon>Bacteria</taxon>
        <taxon>Pseudomonadati</taxon>
        <taxon>Bacteroidota</taxon>
        <taxon>Flavobacteriia</taxon>
        <taxon>Flavobacteriales</taxon>
        <taxon>Flavobacteriaceae</taxon>
        <taxon>Autumnicola</taxon>
    </lineage>
</organism>
<dbReference type="RefSeq" id="WP_311681278.1">
    <property type="nucleotide sequence ID" value="NZ_JAVRHM010000002.1"/>
</dbReference>
<dbReference type="Gene3D" id="2.130.10.10">
    <property type="entry name" value="YVTN repeat-like/Quinoprotein amine dehydrogenase"/>
    <property type="match status" value="1"/>
</dbReference>
<accession>A0ABU3DYS5</accession>
<dbReference type="EMBL" id="JAVRHM010000002">
    <property type="protein sequence ID" value="MDT0688825.1"/>
    <property type="molecule type" value="Genomic_DNA"/>
</dbReference>
<evidence type="ECO:0000313" key="3">
    <source>
        <dbReference type="Proteomes" id="UP001261624"/>
    </source>
</evidence>
<reference evidence="2 3" key="1">
    <citation type="submission" date="2023-09" db="EMBL/GenBank/DDBJ databases">
        <authorList>
            <person name="Rey-Velasco X."/>
        </authorList>
    </citation>
    <scope>NUCLEOTIDE SEQUENCE [LARGE SCALE GENOMIC DNA]</scope>
    <source>
        <strain evidence="2 3">F188</strain>
    </source>
</reference>
<name>A0ABU3DYS5_9FLAO</name>
<sequence length="945" mass="106441">MKNLFSIFILLCGSLTAQNYYYPLDGPAAAAVDPSNGWYFEAEDADFIGSTFEKFRDSRASAGMYVVAPKYPFENPYPNYNHSPDNDKDKIEFVLPNCEAGRYTVWVRGKVEISSNTFWVAANNSSEAYEGIVNDNSEEFSWTSSHGGAGISSPTNKLVFDFKEGTNTLQFYIHEKGYQLDRIFITKEEDEPANNVENRNIVTTSAGVYNSEEVLVRTLWNNVPKDYESTRETPEWDGRDDEGRDVPQGDYHVKITSNNVKYEWEGVVGNTSDDFAGGRFYIGSYARIMDMTIEGNYGYLTLGYNEGENNPSSFKINLANPYDRIELHSLNPFNRGQESWVVCSDANTVYWGGYDPYADRENFVFGTKVSDDSFRIFNSGSSYRPPSGNTTFPSIISRVQDQNGRITGMDVQRNGNYLFVAHRDLNLIKVYNKTTGALVRDISSFSEPFRLSIDTNGNGDLWVGHSSGVEKFRINTDGSLSSTGIIIAGNEALAIGGEHDGNTVSIIDGKSQQVKTYNTSDGSLTRTFGQLNAYAESPEVEDTKFMFGSSQNEHQPHKGITFVAYESDNSVWLNDTWNHRVQHFNGDKLEHSLMTQDPLKQVSIDPNHPERLFYYYHEFEIDYSKPFANFNGSWKLKRNWRGNLDSHERDGLAEGFKRIATLSNGRTYAQIESTTKNGNDRFFEIVELDTEKGIRYTGLFQSRFGEVLNYDGTLRPRGSKSGDNSIWYKREVTGFDAENNPIWGGKETLAVVQNITLDEPYNFSSSYISSPLPEVTPEDVIIAYNSDIPSNGGTNYHLGGVKVGDNKYLWKTSKNTPEGYSGNYPTDGRFDIGNGVNQNSGGVCVTIEDHVFWNYRGEFWKQAQTNYWQHFNANTGAMLGLFGTHVKEVPVKGQAGNAFSGGIVKVGEDYYLYHNGEDHHYGVHRWKISNLDSVEERRMPISTGN</sequence>
<keyword evidence="3" id="KW-1185">Reference proteome</keyword>
<feature type="region of interest" description="Disordered" evidence="1">
    <location>
        <begin position="227"/>
        <end position="250"/>
    </location>
</feature>
<evidence type="ECO:0000313" key="2">
    <source>
        <dbReference type="EMBL" id="MDT0688825.1"/>
    </source>
</evidence>
<dbReference type="Gene3D" id="2.60.120.260">
    <property type="entry name" value="Galactose-binding domain-like"/>
    <property type="match status" value="1"/>
</dbReference>